<evidence type="ECO:0000313" key="3">
    <source>
        <dbReference type="Proteomes" id="UP000712600"/>
    </source>
</evidence>
<sequence length="133" mass="14964">MLQFAHPFSVPLLISLLYGRNNVSKTVVKLQTLLLGFLFLIYVLHVLRGGSLAGDLLIGRKLTSRVETTNVATRSLKDSVSSTDLEREVDHLMRHEYISLTSESEEKKSGSQLINFRATVLLNSSLISFLKWM</sequence>
<keyword evidence="1" id="KW-1133">Transmembrane helix</keyword>
<name>A0A8S9NIR3_BRACR</name>
<evidence type="ECO:0000313" key="2">
    <source>
        <dbReference type="EMBL" id="KAF3504540.1"/>
    </source>
</evidence>
<comment type="caution">
    <text evidence="2">The sequence shown here is derived from an EMBL/GenBank/DDBJ whole genome shotgun (WGS) entry which is preliminary data.</text>
</comment>
<dbReference type="AlphaFoldDB" id="A0A8S9NIR3"/>
<evidence type="ECO:0000256" key="1">
    <source>
        <dbReference type="SAM" id="Phobius"/>
    </source>
</evidence>
<keyword evidence="1" id="KW-0812">Transmembrane</keyword>
<reference evidence="2" key="1">
    <citation type="submission" date="2019-12" db="EMBL/GenBank/DDBJ databases">
        <title>Genome sequencing and annotation of Brassica cretica.</title>
        <authorList>
            <person name="Studholme D.J."/>
            <person name="Sarris P."/>
        </authorList>
    </citation>
    <scope>NUCLEOTIDE SEQUENCE</scope>
    <source>
        <strain evidence="2">PFS-109/04</strain>
        <tissue evidence="2">Leaf</tissue>
    </source>
</reference>
<accession>A0A8S9NIR3</accession>
<organism evidence="2 3">
    <name type="scientific">Brassica cretica</name>
    <name type="common">Mustard</name>
    <dbReference type="NCBI Taxonomy" id="69181"/>
    <lineage>
        <taxon>Eukaryota</taxon>
        <taxon>Viridiplantae</taxon>
        <taxon>Streptophyta</taxon>
        <taxon>Embryophyta</taxon>
        <taxon>Tracheophyta</taxon>
        <taxon>Spermatophyta</taxon>
        <taxon>Magnoliopsida</taxon>
        <taxon>eudicotyledons</taxon>
        <taxon>Gunneridae</taxon>
        <taxon>Pentapetalae</taxon>
        <taxon>rosids</taxon>
        <taxon>malvids</taxon>
        <taxon>Brassicales</taxon>
        <taxon>Brassicaceae</taxon>
        <taxon>Brassiceae</taxon>
        <taxon>Brassica</taxon>
    </lineage>
</organism>
<feature type="transmembrane region" description="Helical" evidence="1">
    <location>
        <begin position="35"/>
        <end position="58"/>
    </location>
</feature>
<dbReference type="Proteomes" id="UP000712600">
    <property type="component" value="Unassembled WGS sequence"/>
</dbReference>
<gene>
    <name evidence="2" type="ORF">F2Q69_00044771</name>
</gene>
<dbReference type="EMBL" id="QGKX02001621">
    <property type="protein sequence ID" value="KAF3504540.1"/>
    <property type="molecule type" value="Genomic_DNA"/>
</dbReference>
<protein>
    <submittedName>
        <fullName evidence="2">Uncharacterized protein</fullName>
    </submittedName>
</protein>
<keyword evidence="1" id="KW-0472">Membrane</keyword>
<proteinExistence type="predicted"/>